<evidence type="ECO:0000256" key="1">
    <source>
        <dbReference type="SAM" id="SignalP"/>
    </source>
</evidence>
<accession>A0ABQ8T115</accession>
<dbReference type="InterPro" id="IPR032135">
    <property type="entry name" value="DUF4817"/>
</dbReference>
<dbReference type="Pfam" id="PF16087">
    <property type="entry name" value="DUF4817"/>
    <property type="match status" value="1"/>
</dbReference>
<evidence type="ECO:0000313" key="4">
    <source>
        <dbReference type="Proteomes" id="UP001148838"/>
    </source>
</evidence>
<name>A0ABQ8T115_PERAM</name>
<reference evidence="3 4" key="1">
    <citation type="journal article" date="2022" name="Allergy">
        <title>Genome assembly and annotation of Periplaneta americana reveal a comprehensive cockroach allergen profile.</title>
        <authorList>
            <person name="Wang L."/>
            <person name="Xiong Q."/>
            <person name="Saelim N."/>
            <person name="Wang L."/>
            <person name="Nong W."/>
            <person name="Wan A.T."/>
            <person name="Shi M."/>
            <person name="Liu X."/>
            <person name="Cao Q."/>
            <person name="Hui J.H.L."/>
            <person name="Sookrung N."/>
            <person name="Leung T.F."/>
            <person name="Tungtrongchitr A."/>
            <person name="Tsui S.K.W."/>
        </authorList>
    </citation>
    <scope>NUCLEOTIDE SEQUENCE [LARGE SCALE GENOMIC DNA]</scope>
    <source>
        <strain evidence="3">PWHHKU_190912</strain>
    </source>
</reference>
<keyword evidence="1" id="KW-0732">Signal</keyword>
<feature type="signal peptide" evidence="1">
    <location>
        <begin position="1"/>
        <end position="18"/>
    </location>
</feature>
<dbReference type="Proteomes" id="UP001148838">
    <property type="component" value="Unassembled WGS sequence"/>
</dbReference>
<proteinExistence type="predicted"/>
<evidence type="ECO:0000259" key="2">
    <source>
        <dbReference type="Pfam" id="PF16087"/>
    </source>
</evidence>
<gene>
    <name evidence="3" type="ORF">ANN_07740</name>
</gene>
<organism evidence="3 4">
    <name type="scientific">Periplaneta americana</name>
    <name type="common">American cockroach</name>
    <name type="synonym">Blatta americana</name>
    <dbReference type="NCBI Taxonomy" id="6978"/>
    <lineage>
        <taxon>Eukaryota</taxon>
        <taxon>Metazoa</taxon>
        <taxon>Ecdysozoa</taxon>
        <taxon>Arthropoda</taxon>
        <taxon>Hexapoda</taxon>
        <taxon>Insecta</taxon>
        <taxon>Pterygota</taxon>
        <taxon>Neoptera</taxon>
        <taxon>Polyneoptera</taxon>
        <taxon>Dictyoptera</taxon>
        <taxon>Blattodea</taxon>
        <taxon>Blattoidea</taxon>
        <taxon>Blattidae</taxon>
        <taxon>Blattinae</taxon>
        <taxon>Periplaneta</taxon>
    </lineage>
</organism>
<sequence length="112" mass="13371">MALTLSGKLLLLLQHCELFTSFKAAVQNVDRHDVYKLQSTLKWIWLQEEFSQRLERMLQAITTKDTIVIVRHFDGVFFTVKTYWKINSLIHTQRAFRREYGVRNVPNRPTKF</sequence>
<feature type="domain" description="DUF4817" evidence="2">
    <location>
        <begin position="77"/>
        <end position="108"/>
    </location>
</feature>
<keyword evidence="4" id="KW-1185">Reference proteome</keyword>
<evidence type="ECO:0000313" key="3">
    <source>
        <dbReference type="EMBL" id="KAJ4439612.1"/>
    </source>
</evidence>
<dbReference type="EMBL" id="JAJSOF020000017">
    <property type="protein sequence ID" value="KAJ4439612.1"/>
    <property type="molecule type" value="Genomic_DNA"/>
</dbReference>
<comment type="caution">
    <text evidence="3">The sequence shown here is derived from an EMBL/GenBank/DDBJ whole genome shotgun (WGS) entry which is preliminary data.</text>
</comment>
<feature type="chain" id="PRO_5045475726" description="DUF4817 domain-containing protein" evidence="1">
    <location>
        <begin position="19"/>
        <end position="112"/>
    </location>
</feature>
<protein>
    <recommendedName>
        <fullName evidence="2">DUF4817 domain-containing protein</fullName>
    </recommendedName>
</protein>